<keyword evidence="5 8" id="KW-0479">Metal-binding</keyword>
<comment type="subunit">
    <text evidence="8">Part of the RNA polymerase complex.</text>
</comment>
<sequence>MDYICANCGRDVDYNENFIACSYCNSRIVIKKRPSIPREVSTD</sequence>
<dbReference type="SUPFAM" id="SSF63393">
    <property type="entry name" value="RNA polymerase subunits"/>
    <property type="match status" value="1"/>
</dbReference>
<dbReference type="GO" id="GO:0005737">
    <property type="term" value="C:cytoplasm"/>
    <property type="evidence" value="ECO:0007669"/>
    <property type="project" value="UniProtKB-SubCell"/>
</dbReference>
<dbReference type="InterPro" id="IPR023464">
    <property type="entry name" value="Rpo12"/>
</dbReference>
<evidence type="ECO:0000313" key="9">
    <source>
        <dbReference type="EMBL" id="ASI13398.1"/>
    </source>
</evidence>
<feature type="binding site" evidence="8">
    <location>
        <position position="8"/>
    </location>
    <ligand>
        <name>Zn(2+)</name>
        <dbReference type="ChEBI" id="CHEBI:29105"/>
    </ligand>
</feature>
<dbReference type="Pfam" id="PF03604">
    <property type="entry name" value="Zn_ribbon_RPAB4"/>
    <property type="match status" value="1"/>
</dbReference>
<evidence type="ECO:0000256" key="8">
    <source>
        <dbReference type="HAMAP-Rule" id="MF_00615"/>
    </source>
</evidence>
<evidence type="ECO:0000256" key="2">
    <source>
        <dbReference type="ARBA" id="ARBA00022490"/>
    </source>
</evidence>
<comment type="catalytic activity">
    <reaction evidence="8">
        <text>RNA(n) + a ribonucleoside 5'-triphosphate = RNA(n+1) + diphosphate</text>
        <dbReference type="Rhea" id="RHEA:21248"/>
        <dbReference type="Rhea" id="RHEA-COMP:14527"/>
        <dbReference type="Rhea" id="RHEA-COMP:17342"/>
        <dbReference type="ChEBI" id="CHEBI:33019"/>
        <dbReference type="ChEBI" id="CHEBI:61557"/>
        <dbReference type="ChEBI" id="CHEBI:140395"/>
        <dbReference type="EC" id="2.7.7.6"/>
    </reaction>
</comment>
<protein>
    <recommendedName>
        <fullName evidence="8">DNA-directed RNA polymerase subunit Rpo12</fullName>
        <ecNumber evidence="8">2.7.7.6</ecNumber>
    </recommendedName>
    <alternativeName>
        <fullName evidence="8">DNA-directed RNA polymerase subunit P</fullName>
    </alternativeName>
</protein>
<proteinExistence type="inferred from homology"/>
<keyword evidence="7 8" id="KW-0804">Transcription</keyword>
<dbReference type="GO" id="GO:0000428">
    <property type="term" value="C:DNA-directed RNA polymerase complex"/>
    <property type="evidence" value="ECO:0007669"/>
    <property type="project" value="UniProtKB-KW"/>
</dbReference>
<dbReference type="EC" id="2.7.7.6" evidence="8"/>
<keyword evidence="2 8" id="KW-0963">Cytoplasm</keyword>
<evidence type="ECO:0000256" key="7">
    <source>
        <dbReference type="ARBA" id="ARBA00023163"/>
    </source>
</evidence>
<evidence type="ECO:0000256" key="6">
    <source>
        <dbReference type="ARBA" id="ARBA00022833"/>
    </source>
</evidence>
<comment type="cofactor">
    <cofactor evidence="8">
        <name>Zn(2+)</name>
        <dbReference type="ChEBI" id="CHEBI:29105"/>
    </cofactor>
    <text evidence="8">Binds 1 zinc ion.</text>
</comment>
<dbReference type="InterPro" id="IPR006591">
    <property type="entry name" value="RNAP_P/RPABC4"/>
</dbReference>
<name>A0A218NLR5_9ARCH</name>
<dbReference type="GeneID" id="33313615"/>
<dbReference type="InterPro" id="IPR029040">
    <property type="entry name" value="RPABC4/Spt4"/>
</dbReference>
<evidence type="ECO:0000256" key="3">
    <source>
        <dbReference type="ARBA" id="ARBA00022679"/>
    </source>
</evidence>
<gene>
    <name evidence="8" type="primary">rpo12</name>
    <name evidence="8" type="synonym">rpoP</name>
    <name evidence="9" type="ORF">Mia14_0055</name>
</gene>
<dbReference type="GO" id="GO:0008270">
    <property type="term" value="F:zinc ion binding"/>
    <property type="evidence" value="ECO:0007669"/>
    <property type="project" value="UniProtKB-UniRule"/>
</dbReference>
<dbReference type="AlphaFoldDB" id="A0A218NLR5"/>
<comment type="subcellular location">
    <subcellularLocation>
        <location evidence="8">Cytoplasm</location>
    </subcellularLocation>
</comment>
<comment type="similarity">
    <text evidence="8">Belongs to the archaeal Rpo12/eukaryotic RPC10 RNA polymerase subunit family.</text>
</comment>
<keyword evidence="1 8" id="KW-0240">DNA-directed RNA polymerase</keyword>
<dbReference type="HAMAP" id="MF_00615">
    <property type="entry name" value="RNApol_arch_Rpo12"/>
    <property type="match status" value="1"/>
</dbReference>
<organism evidence="9 10">
    <name type="scientific">Candidatus Mancarchaeum acidiphilum</name>
    <dbReference type="NCBI Taxonomy" id="1920749"/>
    <lineage>
        <taxon>Archaea</taxon>
        <taxon>Candidatus Micrarchaeota</taxon>
        <taxon>Candidatus Mancarchaeum</taxon>
    </lineage>
</organism>
<feature type="binding site" evidence="8">
    <location>
        <position position="24"/>
    </location>
    <ligand>
        <name>Zn(2+)</name>
        <dbReference type="ChEBI" id="CHEBI:29105"/>
    </ligand>
</feature>
<accession>A0A218NLR5</accession>
<dbReference type="GO" id="GO:0006351">
    <property type="term" value="P:DNA-templated transcription"/>
    <property type="evidence" value="ECO:0007669"/>
    <property type="project" value="UniProtKB-UniRule"/>
</dbReference>
<keyword evidence="6 8" id="KW-0862">Zinc</keyword>
<keyword evidence="10" id="KW-1185">Reference proteome</keyword>
<dbReference type="OrthoDB" id="129238at2157"/>
<keyword evidence="4 8" id="KW-0548">Nucleotidyltransferase</keyword>
<evidence type="ECO:0000256" key="5">
    <source>
        <dbReference type="ARBA" id="ARBA00022723"/>
    </source>
</evidence>
<dbReference type="EMBL" id="CP019964">
    <property type="protein sequence ID" value="ASI13398.1"/>
    <property type="molecule type" value="Genomic_DNA"/>
</dbReference>
<dbReference type="Proteomes" id="UP000197679">
    <property type="component" value="Chromosome"/>
</dbReference>
<dbReference type="GO" id="GO:0003677">
    <property type="term" value="F:DNA binding"/>
    <property type="evidence" value="ECO:0007669"/>
    <property type="project" value="InterPro"/>
</dbReference>
<dbReference type="GO" id="GO:0003899">
    <property type="term" value="F:DNA-directed RNA polymerase activity"/>
    <property type="evidence" value="ECO:0007669"/>
    <property type="project" value="UniProtKB-UniRule"/>
</dbReference>
<evidence type="ECO:0000256" key="1">
    <source>
        <dbReference type="ARBA" id="ARBA00022478"/>
    </source>
</evidence>
<evidence type="ECO:0000256" key="4">
    <source>
        <dbReference type="ARBA" id="ARBA00022695"/>
    </source>
</evidence>
<dbReference type="Gene3D" id="2.20.28.30">
    <property type="entry name" value="RNA polymerase ii, chain L"/>
    <property type="match status" value="1"/>
</dbReference>
<keyword evidence="3 8" id="KW-0808">Transferase</keyword>
<comment type="function">
    <text evidence="8">DNA-dependent RNA polymerase (RNAP) catalyzes the transcription of DNA into RNA using the four ribonucleoside triphosphates as substrates.</text>
</comment>
<feature type="binding site" evidence="8">
    <location>
        <position position="21"/>
    </location>
    <ligand>
        <name>Zn(2+)</name>
        <dbReference type="ChEBI" id="CHEBI:29105"/>
    </ligand>
</feature>
<dbReference type="KEGG" id="marh:Mia14_0055"/>
<reference evidence="9 10" key="1">
    <citation type="journal article" date="2017" name="Nat. Commun.">
        <title>'ARMAN' archaea depend on association with euryarchaeal host in culture and in situ.</title>
        <authorList>
            <person name="Golyshina O."/>
            <person name="Toshchakov S."/>
            <person name="Makarova K."/>
            <person name="Gavrilov S."/>
            <person name="Korzhenkov A."/>
            <person name="La Cono V."/>
            <person name="Arcadi E."/>
            <person name="Nechitaylo T."/>
            <person name="Ferrer M."/>
            <person name="Kublanov I."/>
            <person name="Wolf Y."/>
            <person name="Yakimov M."/>
            <person name="Golyshin P."/>
            <person name="Slesarev A."/>
            <person name="Kozyavkin S."/>
        </authorList>
    </citation>
    <scope>NUCLEOTIDE SEQUENCE [LARGE SCALE GENOMIC DNA]</scope>
    <source>
        <strain evidence="9 10">Mia14</strain>
    </source>
</reference>
<evidence type="ECO:0000313" key="10">
    <source>
        <dbReference type="Proteomes" id="UP000197679"/>
    </source>
</evidence>
<dbReference type="SMART" id="SM00659">
    <property type="entry name" value="RPOLCX"/>
    <property type="match status" value="1"/>
</dbReference>
<dbReference type="RefSeq" id="WP_088819569.1">
    <property type="nucleotide sequence ID" value="NZ_CP019964.1"/>
</dbReference>